<protein>
    <recommendedName>
        <fullName evidence="2 7">Orotate phosphoribosyltransferase</fullName>
        <shortName evidence="7">OPRT</shortName>
        <shortName evidence="7">OPRTase</shortName>
        <ecNumber evidence="2 7">2.4.2.10</ecNumber>
    </recommendedName>
</protein>
<dbReference type="RefSeq" id="WP_190614876.1">
    <property type="nucleotide sequence ID" value="NZ_AP018712.1"/>
</dbReference>
<dbReference type="KEGG" id="ocy:OSSY52_21590"/>
<comment type="function">
    <text evidence="7">Catalyzes the transfer of a ribosyl phosphate group from 5-phosphoribose 1-diphosphate to orotate, leading to the formation of orotidine monophosphate (OMP).</text>
</comment>
<feature type="domain" description="Phosphoribosyltransferase" evidence="8">
    <location>
        <begin position="48"/>
        <end position="157"/>
    </location>
</feature>
<dbReference type="EC" id="2.4.2.10" evidence="2 7"/>
<sequence>MDIMNILLETKALLKGHFLLSSGLHSDTYVQCAQVLKYPNYAEEFGKEIANKVNVDVDIVVSPAMGGLIIGHEVASSLKVPFIFTERNDESTMVFRRNFNIEKGQKVLVVEDVITTGKSTKEVVKLIEEKGGIVVGTACIINRSNEVKINKKDPIYLLKVDAKTYTKEECPMCKKGSTPIKPGSRKKI</sequence>
<dbReference type="InterPro" id="IPR000836">
    <property type="entry name" value="PRTase_dom"/>
</dbReference>
<organism evidence="9 10">
    <name type="scientific">Tepiditoga spiralis</name>
    <dbReference type="NCBI Taxonomy" id="2108365"/>
    <lineage>
        <taxon>Bacteria</taxon>
        <taxon>Thermotogati</taxon>
        <taxon>Thermotogota</taxon>
        <taxon>Thermotogae</taxon>
        <taxon>Petrotogales</taxon>
        <taxon>Petrotogaceae</taxon>
        <taxon>Tepiditoga</taxon>
    </lineage>
</organism>
<proteinExistence type="inferred from homology"/>
<evidence type="ECO:0000256" key="4">
    <source>
        <dbReference type="ARBA" id="ARBA00022679"/>
    </source>
</evidence>
<dbReference type="GO" id="GO:0019856">
    <property type="term" value="P:pyrimidine nucleobase biosynthetic process"/>
    <property type="evidence" value="ECO:0007669"/>
    <property type="project" value="InterPro"/>
</dbReference>
<dbReference type="InterPro" id="IPR006273">
    <property type="entry name" value="Orotate_PRibTrfase_bac"/>
</dbReference>
<evidence type="ECO:0000256" key="1">
    <source>
        <dbReference type="ARBA" id="ARBA00004889"/>
    </source>
</evidence>
<dbReference type="SUPFAM" id="SSF53271">
    <property type="entry name" value="PRTase-like"/>
    <property type="match status" value="1"/>
</dbReference>
<keyword evidence="5 7" id="KW-0460">Magnesium</keyword>
<comment type="similarity">
    <text evidence="7">Belongs to the purine/pyrimidine phosphoribosyltransferase family. PyrE subfamily.</text>
</comment>
<evidence type="ECO:0000259" key="8">
    <source>
        <dbReference type="Pfam" id="PF00156"/>
    </source>
</evidence>
<evidence type="ECO:0000256" key="6">
    <source>
        <dbReference type="ARBA" id="ARBA00022975"/>
    </source>
</evidence>
<comment type="cofactor">
    <cofactor evidence="7">
        <name>Mg(2+)</name>
        <dbReference type="ChEBI" id="CHEBI:18420"/>
    </cofactor>
</comment>
<evidence type="ECO:0000313" key="9">
    <source>
        <dbReference type="EMBL" id="BBE32018.1"/>
    </source>
</evidence>
<dbReference type="InterPro" id="IPR029057">
    <property type="entry name" value="PRTase-like"/>
</dbReference>
<keyword evidence="3 7" id="KW-0328">Glycosyltransferase</keyword>
<gene>
    <name evidence="7 9" type="primary">pyrE</name>
    <name evidence="9" type="ORF">OSSY52_21590</name>
</gene>
<comment type="catalytic activity">
    <reaction evidence="7">
        <text>orotidine 5'-phosphate + diphosphate = orotate + 5-phospho-alpha-D-ribose 1-diphosphate</text>
        <dbReference type="Rhea" id="RHEA:10380"/>
        <dbReference type="ChEBI" id="CHEBI:30839"/>
        <dbReference type="ChEBI" id="CHEBI:33019"/>
        <dbReference type="ChEBI" id="CHEBI:57538"/>
        <dbReference type="ChEBI" id="CHEBI:58017"/>
        <dbReference type="EC" id="2.4.2.10"/>
    </reaction>
</comment>
<dbReference type="PANTHER" id="PTHR19278:SF9">
    <property type="entry name" value="URIDINE 5'-MONOPHOSPHATE SYNTHASE"/>
    <property type="match status" value="1"/>
</dbReference>
<dbReference type="InParanoid" id="A0A7G1G632"/>
<dbReference type="GO" id="GO:0000287">
    <property type="term" value="F:magnesium ion binding"/>
    <property type="evidence" value="ECO:0007669"/>
    <property type="project" value="UniProtKB-UniRule"/>
</dbReference>
<reference evidence="9 10" key="1">
    <citation type="submission" date="2018-06" db="EMBL/GenBank/DDBJ databases">
        <title>Genome sequencing of Oceanotoga sp. sy52.</title>
        <authorList>
            <person name="Mori K."/>
        </authorList>
    </citation>
    <scope>NUCLEOTIDE SEQUENCE [LARGE SCALE GENOMIC DNA]</scope>
    <source>
        <strain evidence="10">sy52</strain>
    </source>
</reference>
<dbReference type="HAMAP" id="MF_01208">
    <property type="entry name" value="PyrE"/>
    <property type="match status" value="1"/>
</dbReference>
<dbReference type="Gene3D" id="3.40.50.2020">
    <property type="match status" value="1"/>
</dbReference>
<dbReference type="EMBL" id="AP018712">
    <property type="protein sequence ID" value="BBE32018.1"/>
    <property type="molecule type" value="Genomic_DNA"/>
</dbReference>
<keyword evidence="10" id="KW-1185">Reference proteome</keyword>
<keyword evidence="6 7" id="KW-0665">Pyrimidine biosynthesis</keyword>
<dbReference type="GO" id="GO:0044205">
    <property type="term" value="P:'de novo' UMP biosynthetic process"/>
    <property type="evidence" value="ECO:0007669"/>
    <property type="project" value="UniProtKB-UniRule"/>
</dbReference>
<keyword evidence="4 7" id="KW-0808">Transferase</keyword>
<feature type="binding site" evidence="7">
    <location>
        <position position="115"/>
    </location>
    <ligand>
        <name>orotate</name>
        <dbReference type="ChEBI" id="CHEBI:30839"/>
    </ligand>
</feature>
<dbReference type="Pfam" id="PF00156">
    <property type="entry name" value="Pribosyltran"/>
    <property type="match status" value="1"/>
</dbReference>
<evidence type="ECO:0000256" key="5">
    <source>
        <dbReference type="ARBA" id="ARBA00022842"/>
    </source>
</evidence>
<dbReference type="NCBIfam" id="TIGR01367">
    <property type="entry name" value="pyrE_Therm"/>
    <property type="match status" value="1"/>
</dbReference>
<feature type="binding site" description="in other chain" evidence="7">
    <location>
        <begin position="111"/>
        <end position="119"/>
    </location>
    <ligand>
        <name>5-phospho-alpha-D-ribose 1-diphosphate</name>
        <dbReference type="ChEBI" id="CHEBI:58017"/>
        <note>ligand shared between dimeric partners</note>
    </ligand>
</feature>
<accession>A0A7G1G632</accession>
<comment type="caution">
    <text evidence="7">Lacks conserved residue(s) required for the propagation of feature annotation.</text>
</comment>
<dbReference type="UniPathway" id="UPA00070">
    <property type="reaction ID" value="UER00119"/>
</dbReference>
<dbReference type="Proteomes" id="UP000516361">
    <property type="component" value="Chromosome"/>
</dbReference>
<comment type="pathway">
    <text evidence="1 7">Pyrimidine metabolism; UMP biosynthesis via de novo pathway; UMP from orotate: step 1/2.</text>
</comment>
<dbReference type="PANTHER" id="PTHR19278">
    <property type="entry name" value="OROTATE PHOSPHORIBOSYLTRANSFERASE"/>
    <property type="match status" value="1"/>
</dbReference>
<evidence type="ECO:0000313" key="10">
    <source>
        <dbReference type="Proteomes" id="UP000516361"/>
    </source>
</evidence>
<dbReference type="InterPro" id="IPR023031">
    <property type="entry name" value="OPRT"/>
</dbReference>
<feature type="binding site" evidence="7">
    <location>
        <position position="87"/>
    </location>
    <ligand>
        <name>5-phospho-alpha-D-ribose 1-diphosphate</name>
        <dbReference type="ChEBI" id="CHEBI:58017"/>
        <note>ligand shared between dimeric partners</note>
    </ligand>
</feature>
<dbReference type="AlphaFoldDB" id="A0A7G1G632"/>
<evidence type="ECO:0000256" key="3">
    <source>
        <dbReference type="ARBA" id="ARBA00022676"/>
    </source>
</evidence>
<evidence type="ECO:0000256" key="7">
    <source>
        <dbReference type="HAMAP-Rule" id="MF_01208"/>
    </source>
</evidence>
<comment type="subunit">
    <text evidence="7">Homodimer.</text>
</comment>
<dbReference type="GO" id="GO:0004588">
    <property type="term" value="F:orotate phosphoribosyltransferase activity"/>
    <property type="evidence" value="ECO:0007669"/>
    <property type="project" value="UniProtKB-UniRule"/>
</dbReference>
<evidence type="ECO:0000256" key="2">
    <source>
        <dbReference type="ARBA" id="ARBA00011971"/>
    </source>
</evidence>
<feature type="binding site" evidence="7">
    <location>
        <position position="143"/>
    </location>
    <ligand>
        <name>orotate</name>
        <dbReference type="ChEBI" id="CHEBI:30839"/>
    </ligand>
</feature>
<dbReference type="CDD" id="cd06223">
    <property type="entry name" value="PRTases_typeI"/>
    <property type="match status" value="1"/>
</dbReference>
<name>A0A7G1G632_9BACT</name>